<feature type="compositionally biased region" description="Low complexity" evidence="1">
    <location>
        <begin position="22"/>
        <end position="31"/>
    </location>
</feature>
<keyword evidence="3" id="KW-1185">Reference proteome</keyword>
<gene>
    <name evidence="2" type="ORF">FC07_GL000595</name>
</gene>
<evidence type="ECO:0000313" key="3">
    <source>
        <dbReference type="Proteomes" id="UP000051461"/>
    </source>
</evidence>
<sequence length="195" mass="20076">MKLFESNDGGGAGEGGTGAAGTEGNTGAQNTPPATPPVDVTQVAANAKSDMLKSLGFEDEDSLKAIIEAHNKQVEANKGELEKTQGDLTKATKANADLTTNNTELKATVAALKAGVTNEHLSDAMILAKAYIANKDNPAKTFDEAIAAIVKSNPGYTGSTQVPAAAVNDNLGGTGGQQQTTMTDVEKLNEHRITH</sequence>
<dbReference type="STRING" id="1423726.FC07_GL000595"/>
<organism evidence="2 3">
    <name type="scientific">Loigolactobacillus bifermentans DSM 20003</name>
    <dbReference type="NCBI Taxonomy" id="1423726"/>
    <lineage>
        <taxon>Bacteria</taxon>
        <taxon>Bacillati</taxon>
        <taxon>Bacillota</taxon>
        <taxon>Bacilli</taxon>
        <taxon>Lactobacillales</taxon>
        <taxon>Lactobacillaceae</taxon>
        <taxon>Loigolactobacillus</taxon>
    </lineage>
</organism>
<dbReference type="EMBL" id="AZDA01000092">
    <property type="protein sequence ID" value="KRK34387.1"/>
    <property type="molecule type" value="Genomic_DNA"/>
</dbReference>
<reference evidence="2 3" key="1">
    <citation type="journal article" date="2015" name="Genome Announc.">
        <title>Expanding the biotechnology potential of lactobacilli through comparative genomics of 213 strains and associated genera.</title>
        <authorList>
            <person name="Sun Z."/>
            <person name="Harris H.M."/>
            <person name="McCann A."/>
            <person name="Guo C."/>
            <person name="Argimon S."/>
            <person name="Zhang W."/>
            <person name="Yang X."/>
            <person name="Jeffery I.B."/>
            <person name="Cooney J.C."/>
            <person name="Kagawa T.F."/>
            <person name="Liu W."/>
            <person name="Song Y."/>
            <person name="Salvetti E."/>
            <person name="Wrobel A."/>
            <person name="Rasinkangas P."/>
            <person name="Parkhill J."/>
            <person name="Rea M.C."/>
            <person name="O'Sullivan O."/>
            <person name="Ritari J."/>
            <person name="Douillard F.P."/>
            <person name="Paul Ross R."/>
            <person name="Yang R."/>
            <person name="Briner A.E."/>
            <person name="Felis G.E."/>
            <person name="de Vos W.M."/>
            <person name="Barrangou R."/>
            <person name="Klaenhammer T.R."/>
            <person name="Caufield P.W."/>
            <person name="Cui Y."/>
            <person name="Zhang H."/>
            <person name="O'Toole P.W."/>
        </authorList>
    </citation>
    <scope>NUCLEOTIDE SEQUENCE [LARGE SCALE GENOMIC DNA]</scope>
    <source>
        <strain evidence="2 3">DSM 20003</strain>
    </source>
</reference>
<evidence type="ECO:0008006" key="4">
    <source>
        <dbReference type="Google" id="ProtNLM"/>
    </source>
</evidence>
<comment type="caution">
    <text evidence="2">The sequence shown here is derived from an EMBL/GenBank/DDBJ whole genome shotgun (WGS) entry which is preliminary data.</text>
</comment>
<dbReference type="PATRIC" id="fig|1423726.3.peg.611"/>
<proteinExistence type="predicted"/>
<dbReference type="Proteomes" id="UP000051461">
    <property type="component" value="Unassembled WGS sequence"/>
</dbReference>
<protein>
    <recommendedName>
        <fullName evidence="4">Scaffolding protein</fullName>
    </recommendedName>
</protein>
<feature type="region of interest" description="Disordered" evidence="1">
    <location>
        <begin position="1"/>
        <end position="40"/>
    </location>
</feature>
<accession>A0A0R1GPP6</accession>
<evidence type="ECO:0000313" key="2">
    <source>
        <dbReference type="EMBL" id="KRK34387.1"/>
    </source>
</evidence>
<dbReference type="AlphaFoldDB" id="A0A0R1GPP6"/>
<name>A0A0R1GPP6_9LACO</name>
<evidence type="ECO:0000256" key="1">
    <source>
        <dbReference type="SAM" id="MobiDB-lite"/>
    </source>
</evidence>
<feature type="compositionally biased region" description="Gly residues" evidence="1">
    <location>
        <begin position="8"/>
        <end position="21"/>
    </location>
</feature>